<reference evidence="2" key="1">
    <citation type="journal article" date="2013" name="BMC Genomics">
        <title>Unscrambling butterfly oogenesis.</title>
        <authorList>
            <person name="Carter J.M."/>
            <person name="Baker S.C."/>
            <person name="Pink R."/>
            <person name="Carter D.R."/>
            <person name="Collins A."/>
            <person name="Tomlin J."/>
            <person name="Gibbs M."/>
            <person name="Breuker C.J."/>
        </authorList>
    </citation>
    <scope>NUCLEOTIDE SEQUENCE</scope>
    <source>
        <tissue evidence="2">Ovary</tissue>
    </source>
</reference>
<protein>
    <submittedName>
        <fullName evidence="2">Uncharacterized protein</fullName>
    </submittedName>
</protein>
<accession>S4PDF0</accession>
<organism evidence="2">
    <name type="scientific">Pararge aegeria</name>
    <name type="common">speckled wood butterfly</name>
    <dbReference type="NCBI Taxonomy" id="116150"/>
    <lineage>
        <taxon>Eukaryota</taxon>
        <taxon>Metazoa</taxon>
        <taxon>Ecdysozoa</taxon>
        <taxon>Arthropoda</taxon>
        <taxon>Hexapoda</taxon>
        <taxon>Insecta</taxon>
        <taxon>Pterygota</taxon>
        <taxon>Neoptera</taxon>
        <taxon>Endopterygota</taxon>
        <taxon>Lepidoptera</taxon>
        <taxon>Glossata</taxon>
        <taxon>Ditrysia</taxon>
        <taxon>Papilionoidea</taxon>
        <taxon>Nymphalidae</taxon>
        <taxon>Satyrinae</taxon>
        <taxon>Satyrini</taxon>
        <taxon>Parargina</taxon>
        <taxon>Pararge</taxon>
    </lineage>
</organism>
<reference evidence="2" key="2">
    <citation type="submission" date="2013-05" db="EMBL/GenBank/DDBJ databases">
        <authorList>
            <person name="Carter J.-M."/>
            <person name="Baker S.C."/>
            <person name="Pink R."/>
            <person name="Carter D.R.F."/>
            <person name="Collins A."/>
            <person name="Tomlin J."/>
            <person name="Gibbs M."/>
            <person name="Breuker C.J."/>
        </authorList>
    </citation>
    <scope>NUCLEOTIDE SEQUENCE</scope>
    <source>
        <tissue evidence="2">Ovary</tissue>
    </source>
</reference>
<keyword evidence="1" id="KW-0472">Membrane</keyword>
<proteinExistence type="predicted"/>
<name>S4PDF0_9NEOP</name>
<keyword evidence="1" id="KW-0812">Transmembrane</keyword>
<evidence type="ECO:0000256" key="1">
    <source>
        <dbReference type="SAM" id="Phobius"/>
    </source>
</evidence>
<sequence>MCIIGNLIPRKRYFTFIFTQMYFFCIFIYAILRRSNFYYFNKIINMYSSHGFACVKGSFAAKLLDLYDIRSQSRFYEFFYLGFMGVFADFVGRTKLPSWVMANKL</sequence>
<feature type="transmembrane region" description="Helical" evidence="1">
    <location>
        <begin position="12"/>
        <end position="32"/>
    </location>
</feature>
<dbReference type="AlphaFoldDB" id="S4PDF0"/>
<feature type="transmembrane region" description="Helical" evidence="1">
    <location>
        <begin position="75"/>
        <end position="92"/>
    </location>
</feature>
<dbReference type="EMBL" id="GAIX01004972">
    <property type="protein sequence ID" value="JAA87588.1"/>
    <property type="molecule type" value="Transcribed_RNA"/>
</dbReference>
<evidence type="ECO:0000313" key="2">
    <source>
        <dbReference type="EMBL" id="JAA87588.1"/>
    </source>
</evidence>
<keyword evidence="1" id="KW-1133">Transmembrane helix</keyword>